<dbReference type="EMBL" id="BSOP01000042">
    <property type="protein sequence ID" value="GLR53644.1"/>
    <property type="molecule type" value="Genomic_DNA"/>
</dbReference>
<dbReference type="InterPro" id="IPR023606">
    <property type="entry name" value="CoA-Trfase_III_dom_1_sf"/>
</dbReference>
<evidence type="ECO:0008006" key="4">
    <source>
        <dbReference type="Google" id="ProtNLM"/>
    </source>
</evidence>
<organism evidence="2 3">
    <name type="scientific">Shinella yambaruensis</name>
    <dbReference type="NCBI Taxonomy" id="415996"/>
    <lineage>
        <taxon>Bacteria</taxon>
        <taxon>Pseudomonadati</taxon>
        <taxon>Pseudomonadota</taxon>
        <taxon>Alphaproteobacteria</taxon>
        <taxon>Hyphomicrobiales</taxon>
        <taxon>Rhizobiaceae</taxon>
        <taxon>Shinella</taxon>
    </lineage>
</organism>
<dbReference type="Gene3D" id="3.30.1540.10">
    <property type="entry name" value="formyl-coa transferase, domain 3"/>
    <property type="match status" value="1"/>
</dbReference>
<accession>A0ABQ5ZPE9</accession>
<dbReference type="Proteomes" id="UP001156702">
    <property type="component" value="Unassembled WGS sequence"/>
</dbReference>
<comment type="caution">
    <text evidence="2">The sequence shown here is derived from an EMBL/GenBank/DDBJ whole genome shotgun (WGS) entry which is preliminary data.</text>
</comment>
<proteinExistence type="predicted"/>
<sequence>MGLHPDLLLERNPRLVVLRISGFGQTGPYRSYGGFGTLVEAMSGYAERSGFEDREPVLPPLALADNVTGLTGAMAMMMALYHRDVKGGSGQVIDLSLLEPMYAILGPEASRYRLTGTVKKRVGSASSTSSPRNVYKTSDDRWVAMSASMPTMVARLFRAIGREDMLSDPRYSTNTERFKHRHEVDAIVGGWIRERTLDENLAFFRKHEITVGPVYNISQIVEDPHFIEREILVEVPDEELGSLPMHNIFPRFSKTPGDFYRPAPKLGEHNSEILEELGFDETARSALREEGITS</sequence>
<dbReference type="InterPro" id="IPR050509">
    <property type="entry name" value="CoA-transferase_III"/>
</dbReference>
<protein>
    <recommendedName>
        <fullName evidence="4">CoA transferase</fullName>
    </recommendedName>
</protein>
<dbReference type="PANTHER" id="PTHR48228:SF6">
    <property type="entry name" value="L-CARNITINE COA-TRANSFERASE"/>
    <property type="match status" value="1"/>
</dbReference>
<evidence type="ECO:0000256" key="1">
    <source>
        <dbReference type="ARBA" id="ARBA00022679"/>
    </source>
</evidence>
<name>A0ABQ5ZPE9_9HYPH</name>
<keyword evidence="3" id="KW-1185">Reference proteome</keyword>
<gene>
    <name evidence="2" type="ORF">GCM10007923_48600</name>
</gene>
<keyword evidence="1" id="KW-0808">Transferase</keyword>
<evidence type="ECO:0000313" key="3">
    <source>
        <dbReference type="Proteomes" id="UP001156702"/>
    </source>
</evidence>
<dbReference type="InterPro" id="IPR003673">
    <property type="entry name" value="CoA-Trfase_fam_III"/>
</dbReference>
<dbReference type="Pfam" id="PF02515">
    <property type="entry name" value="CoA_transf_3"/>
    <property type="match status" value="1"/>
</dbReference>
<dbReference type="PANTHER" id="PTHR48228">
    <property type="entry name" value="SUCCINYL-COA--D-CITRAMALATE COA-TRANSFERASE"/>
    <property type="match status" value="1"/>
</dbReference>
<dbReference type="Gene3D" id="3.40.50.10540">
    <property type="entry name" value="Crotonobetainyl-coa:carnitine coa-transferase, domain 1"/>
    <property type="match status" value="1"/>
</dbReference>
<dbReference type="InterPro" id="IPR044855">
    <property type="entry name" value="CoA-Trfase_III_dom3_sf"/>
</dbReference>
<dbReference type="SUPFAM" id="SSF89796">
    <property type="entry name" value="CoA-transferase family III (CaiB/BaiF)"/>
    <property type="match status" value="1"/>
</dbReference>
<reference evidence="3" key="1">
    <citation type="journal article" date="2019" name="Int. J. Syst. Evol. Microbiol.">
        <title>The Global Catalogue of Microorganisms (GCM) 10K type strain sequencing project: providing services to taxonomists for standard genome sequencing and annotation.</title>
        <authorList>
            <consortium name="The Broad Institute Genomics Platform"/>
            <consortium name="The Broad Institute Genome Sequencing Center for Infectious Disease"/>
            <person name="Wu L."/>
            <person name="Ma J."/>
        </authorList>
    </citation>
    <scope>NUCLEOTIDE SEQUENCE [LARGE SCALE GENOMIC DNA]</scope>
    <source>
        <strain evidence="3">NBRC 102122</strain>
    </source>
</reference>
<evidence type="ECO:0000313" key="2">
    <source>
        <dbReference type="EMBL" id="GLR53644.1"/>
    </source>
</evidence>